<evidence type="ECO:0000313" key="1">
    <source>
        <dbReference type="EMBL" id="EDL90697.1"/>
    </source>
</evidence>
<dbReference type="AlphaFoldDB" id="A6KA40"/>
<dbReference type="PROSITE" id="PS51257">
    <property type="entry name" value="PROKAR_LIPOPROTEIN"/>
    <property type="match status" value="1"/>
</dbReference>
<gene>
    <name evidence="1" type="ORF">rCG_38669</name>
</gene>
<name>A6KA40_RAT</name>
<sequence>MLGPGRRSQTVWSRFRAELYLQHVTAAPVGGSCVAFQTWFLFEVLLALCCQHSKHTAHMSAVPMETRRGL</sequence>
<accession>A6KA40</accession>
<evidence type="ECO:0000313" key="2">
    <source>
        <dbReference type="Proteomes" id="UP000234681"/>
    </source>
</evidence>
<dbReference type="Proteomes" id="UP000234681">
    <property type="component" value="Chromosome 16"/>
</dbReference>
<reference evidence="1 2" key="1">
    <citation type="submission" date="2005-09" db="EMBL/GenBank/DDBJ databases">
        <authorList>
            <person name="Mural R.J."/>
            <person name="Li P.W."/>
            <person name="Adams M.D."/>
            <person name="Amanatides P.G."/>
            <person name="Baden-Tillson H."/>
            <person name="Barnstead M."/>
            <person name="Chin S.H."/>
            <person name="Dew I."/>
            <person name="Evans C.A."/>
            <person name="Ferriera S."/>
            <person name="Flanigan M."/>
            <person name="Fosler C."/>
            <person name="Glodek A."/>
            <person name="Gu Z."/>
            <person name="Holt R.A."/>
            <person name="Jennings D."/>
            <person name="Kraft C.L."/>
            <person name="Lu F."/>
            <person name="Nguyen T."/>
            <person name="Nusskern D.R."/>
            <person name="Pfannkoch C.M."/>
            <person name="Sitter C."/>
            <person name="Sutton G.G."/>
            <person name="Venter J.C."/>
            <person name="Wang Z."/>
            <person name="Woodage T."/>
            <person name="Zheng X.H."/>
            <person name="Zhong F."/>
        </authorList>
    </citation>
    <scope>NUCLEOTIDE SEQUENCE [LARGE SCALE GENOMIC DNA]</scope>
    <source>
        <strain>BN</strain>
        <strain evidence="2">Sprague-Dawley</strain>
    </source>
</reference>
<protein>
    <submittedName>
        <fullName evidence="1">RCG38669</fullName>
    </submittedName>
</protein>
<organism evidence="1 2">
    <name type="scientific">Rattus norvegicus</name>
    <name type="common">Rat</name>
    <dbReference type="NCBI Taxonomy" id="10116"/>
    <lineage>
        <taxon>Eukaryota</taxon>
        <taxon>Metazoa</taxon>
        <taxon>Chordata</taxon>
        <taxon>Craniata</taxon>
        <taxon>Vertebrata</taxon>
        <taxon>Euteleostomi</taxon>
        <taxon>Mammalia</taxon>
        <taxon>Eutheria</taxon>
        <taxon>Euarchontoglires</taxon>
        <taxon>Glires</taxon>
        <taxon>Rodentia</taxon>
        <taxon>Myomorpha</taxon>
        <taxon>Muroidea</taxon>
        <taxon>Muridae</taxon>
        <taxon>Murinae</taxon>
        <taxon>Rattus</taxon>
    </lineage>
</organism>
<dbReference type="EMBL" id="CH474031">
    <property type="protein sequence ID" value="EDL90697.1"/>
    <property type="molecule type" value="Genomic_DNA"/>
</dbReference>
<proteinExistence type="predicted"/>